<protein>
    <submittedName>
        <fullName evidence="2">Uncharacterized protein</fullName>
    </submittedName>
</protein>
<evidence type="ECO:0000313" key="4">
    <source>
        <dbReference type="Proteomes" id="UP000254841"/>
    </source>
</evidence>
<evidence type="ECO:0000313" key="3">
    <source>
        <dbReference type="EMBL" id="STP06462.1"/>
    </source>
</evidence>
<accession>A0A377J375</accession>
<proteinExistence type="predicted"/>
<gene>
    <name evidence="2" type="ORF">NCTC12410_00042</name>
    <name evidence="3" type="ORF">NCTC12410_02001</name>
</gene>
<evidence type="ECO:0000256" key="1">
    <source>
        <dbReference type="SAM" id="MobiDB-lite"/>
    </source>
</evidence>
<dbReference type="Proteomes" id="UP000254841">
    <property type="component" value="Unassembled WGS sequence"/>
</dbReference>
<dbReference type="EMBL" id="UGHV01000003">
    <property type="protein sequence ID" value="STP06462.1"/>
    <property type="molecule type" value="Genomic_DNA"/>
</dbReference>
<sequence>MNQKQQIGKVLSGGSTTGAKLADKVKEMLGMQDDYEARVQKRAQANKRAEKAKSTLSFTLPTERE</sequence>
<dbReference type="RefSeq" id="WP_115010610.1">
    <property type="nucleotide sequence ID" value="NZ_UGHV01000001.1"/>
</dbReference>
<evidence type="ECO:0000313" key="2">
    <source>
        <dbReference type="EMBL" id="STO96233.1"/>
    </source>
</evidence>
<dbReference type="EMBL" id="UGHV01000001">
    <property type="protein sequence ID" value="STO96233.1"/>
    <property type="molecule type" value="Genomic_DNA"/>
</dbReference>
<name>A0A377J375_9HELI</name>
<dbReference type="AlphaFoldDB" id="A0A377J375"/>
<reference evidence="2 4" key="1">
    <citation type="submission" date="2018-06" db="EMBL/GenBank/DDBJ databases">
        <authorList>
            <consortium name="Pathogen Informatics"/>
            <person name="Doyle S."/>
        </authorList>
    </citation>
    <scope>NUCLEOTIDE SEQUENCE [LARGE SCALE GENOMIC DNA]</scope>
    <source>
        <strain evidence="2 4">NCTC12410</strain>
    </source>
</reference>
<organism evidence="2 4">
    <name type="scientific">Helicobacter canis</name>
    <dbReference type="NCBI Taxonomy" id="29419"/>
    <lineage>
        <taxon>Bacteria</taxon>
        <taxon>Pseudomonadati</taxon>
        <taxon>Campylobacterota</taxon>
        <taxon>Epsilonproteobacteria</taxon>
        <taxon>Campylobacterales</taxon>
        <taxon>Helicobacteraceae</taxon>
        <taxon>Helicobacter</taxon>
    </lineage>
</organism>
<feature type="compositionally biased region" description="Polar residues" evidence="1">
    <location>
        <begin position="54"/>
        <end position="65"/>
    </location>
</feature>
<feature type="region of interest" description="Disordered" evidence="1">
    <location>
        <begin position="42"/>
        <end position="65"/>
    </location>
</feature>